<dbReference type="HOGENOM" id="CLU_2384548_0_0_6"/>
<accession>K4KGR7</accession>
<evidence type="ECO:0000256" key="1">
    <source>
        <dbReference type="SAM" id="Phobius"/>
    </source>
</evidence>
<keyword evidence="1" id="KW-1133">Transmembrane helix</keyword>
<dbReference type="Proteomes" id="UP000000466">
    <property type="component" value="Chromosome"/>
</dbReference>
<name>K4KGR7_SIMAS</name>
<dbReference type="KEGG" id="saga:M5M_05445"/>
<sequence length="94" mass="10546">MYRKTPSRKHPLAALKAHYQAPLLVAFAQFKLGAMLFFFGLVLVYMASQLMADSFEQELAMAVGLICAAIGFVMAMAAHLRMVISRLWAFFTQK</sequence>
<keyword evidence="1" id="KW-0472">Membrane</keyword>
<keyword evidence="3" id="KW-1185">Reference proteome</keyword>
<evidence type="ECO:0000313" key="2">
    <source>
        <dbReference type="EMBL" id="AFU98294.1"/>
    </source>
</evidence>
<keyword evidence="1" id="KW-0812">Transmembrane</keyword>
<dbReference type="EMBL" id="CP003746">
    <property type="protein sequence ID" value="AFU98294.1"/>
    <property type="molecule type" value="Genomic_DNA"/>
</dbReference>
<feature type="transmembrane region" description="Helical" evidence="1">
    <location>
        <begin position="21"/>
        <end position="47"/>
    </location>
</feature>
<protein>
    <submittedName>
        <fullName evidence="2">Uncharacterized protein</fullName>
    </submittedName>
</protein>
<evidence type="ECO:0000313" key="3">
    <source>
        <dbReference type="Proteomes" id="UP000000466"/>
    </source>
</evidence>
<feature type="transmembrane region" description="Helical" evidence="1">
    <location>
        <begin position="59"/>
        <end position="80"/>
    </location>
</feature>
<reference evidence="2 3" key="1">
    <citation type="journal article" date="2013" name="Genome Announc.">
        <title>Complete genome sequence of Simiduia agarivorans SA1(T), a marine bacterium able to degrade a variety of polysaccharides.</title>
        <authorList>
            <person name="Lin S.Y."/>
            <person name="Shieh W.Y."/>
            <person name="Chen J.S."/>
            <person name="Tang S.L."/>
        </authorList>
    </citation>
    <scope>NUCLEOTIDE SEQUENCE [LARGE SCALE GENOMIC DNA]</scope>
    <source>
        <strain evidence="3">DSM 21679 / JCM 13881 / BCRC 17597 / SA1</strain>
    </source>
</reference>
<dbReference type="eggNOG" id="ENOG5033F1V">
    <property type="taxonomic scope" value="Bacteria"/>
</dbReference>
<organism evidence="2 3">
    <name type="scientific">Simiduia agarivorans (strain DSM 21679 / JCM 13881 / BCRC 17597 / SA1)</name>
    <dbReference type="NCBI Taxonomy" id="1117647"/>
    <lineage>
        <taxon>Bacteria</taxon>
        <taxon>Pseudomonadati</taxon>
        <taxon>Pseudomonadota</taxon>
        <taxon>Gammaproteobacteria</taxon>
        <taxon>Cellvibrionales</taxon>
        <taxon>Cellvibrionaceae</taxon>
        <taxon>Simiduia</taxon>
    </lineage>
</organism>
<dbReference type="RefSeq" id="WP_015046467.1">
    <property type="nucleotide sequence ID" value="NC_018868.3"/>
</dbReference>
<dbReference type="STRING" id="1117647.M5M_05445"/>
<dbReference type="OrthoDB" id="6388783at2"/>
<gene>
    <name evidence="2" type="ordered locus">M5M_05445</name>
</gene>
<proteinExistence type="predicted"/>
<dbReference type="AlphaFoldDB" id="K4KGR7"/>